<comment type="caution">
    <text evidence="3">The sequence shown here is derived from an EMBL/GenBank/DDBJ whole genome shotgun (WGS) entry which is preliminary data.</text>
</comment>
<accession>A0ABT0AQX5</accession>
<dbReference type="Pfam" id="PF06970">
    <property type="entry name" value="RepA_N"/>
    <property type="match status" value="1"/>
</dbReference>
<feature type="compositionally biased region" description="Basic and acidic residues" evidence="1">
    <location>
        <begin position="161"/>
        <end position="180"/>
    </location>
</feature>
<reference evidence="3 4" key="1">
    <citation type="journal article" date="2022" name="Microbiol. Res.">
        <title>Comparative genome analysis, predicted lifestyle and antimicrobial strategies of Lactococcus carnosus and Lactococcus paracarnosus isolated from meat.</title>
        <authorList>
            <person name="Werum V."/>
            <person name="Ehrmann M."/>
            <person name="Vogel R."/>
            <person name="Hilgarth M."/>
        </authorList>
    </citation>
    <scope>NUCLEOTIDE SEQUENCE [LARGE SCALE GENOMIC DNA]</scope>
    <source>
        <strain evidence="3 4">TMW22177</strain>
    </source>
</reference>
<organism evidence="3 4">
    <name type="scientific">Pseudolactococcus carnosus</name>
    <dbReference type="NCBI Taxonomy" id="2749961"/>
    <lineage>
        <taxon>Bacteria</taxon>
        <taxon>Bacillati</taxon>
        <taxon>Bacillota</taxon>
        <taxon>Bacilli</taxon>
        <taxon>Lactobacillales</taxon>
        <taxon>Streptococcaceae</taxon>
        <taxon>Pseudolactococcus</taxon>
    </lineage>
</organism>
<protein>
    <recommendedName>
        <fullName evidence="2">Replication initiator A N-terminal domain-containing protein</fullName>
    </recommendedName>
</protein>
<dbReference type="InterPro" id="IPR010724">
    <property type="entry name" value="RepA_N"/>
</dbReference>
<evidence type="ECO:0000313" key="3">
    <source>
        <dbReference type="EMBL" id="MCJ1989115.1"/>
    </source>
</evidence>
<feature type="domain" description="Replication initiator A N-terminal" evidence="2">
    <location>
        <begin position="54"/>
        <end position="121"/>
    </location>
</feature>
<dbReference type="Proteomes" id="UP001522450">
    <property type="component" value="Unassembled WGS sequence"/>
</dbReference>
<evidence type="ECO:0000313" key="4">
    <source>
        <dbReference type="Proteomes" id="UP001522450"/>
    </source>
</evidence>
<feature type="compositionally biased region" description="Polar residues" evidence="1">
    <location>
        <begin position="219"/>
        <end position="228"/>
    </location>
</feature>
<sequence>MTEKSQQNSNVVTEYYTAQDVLATSFIMVSKTLIFAKKYREPASYQCKDGTTMNFKMLSFDARFLYGVYKDRYSISVSNLQNGNTSFVDKQRRVFCYFTNDEVRFYTGWGLSKISRIKKELAAYNLMAEEAQGFNKANRIYILKSPDDLEILTAHDYKNFHEKSEKDRQDKKSDKKRKELSSLLNKGNPISVLPGKQRESQNGIPGNTDLELQEIPNRDGSNIKSININDDDENKREETDTETQQFEKSLQEVAKSELRTIFDTLAASLNNQDDIEAIKQELSQELVALTPQVIRSNFEAAWEFTQSRCESDAYFGKYLLKNLQMKASKSQRDKVKRSSEQTVSETITDDFFASVDALRKDWGYAN</sequence>
<evidence type="ECO:0000259" key="2">
    <source>
        <dbReference type="Pfam" id="PF06970"/>
    </source>
</evidence>
<name>A0ABT0AQX5_9LACT</name>
<gene>
    <name evidence="3" type="ORF">GYN21_02675</name>
</gene>
<dbReference type="RefSeq" id="WP_244034263.1">
    <property type="nucleotide sequence ID" value="NZ_JAAECS010000002.1"/>
</dbReference>
<proteinExistence type="predicted"/>
<evidence type="ECO:0000256" key="1">
    <source>
        <dbReference type="SAM" id="MobiDB-lite"/>
    </source>
</evidence>
<feature type="region of interest" description="Disordered" evidence="1">
    <location>
        <begin position="161"/>
        <end position="245"/>
    </location>
</feature>
<keyword evidence="4" id="KW-1185">Reference proteome</keyword>
<dbReference type="EMBL" id="JAAECS010000002">
    <property type="protein sequence ID" value="MCJ1989115.1"/>
    <property type="molecule type" value="Genomic_DNA"/>
</dbReference>